<gene>
    <name evidence="1" type="ORF">BK741_17615</name>
</gene>
<dbReference type="AlphaFoldDB" id="A0A9X6LHT6"/>
<evidence type="ECO:0000313" key="2">
    <source>
        <dbReference type="Proteomes" id="UP000195120"/>
    </source>
</evidence>
<sequence>MLSALLIWPCKILYSLYNDNELSEEFEKANNIIIDVLSTWKPIFDEIDKDFPDAKRKAEKKVERNLSDDAEGRFRIHKLNPKKVSREENKNYY</sequence>
<reference evidence="1 2" key="1">
    <citation type="submission" date="2016-10" db="EMBL/GenBank/DDBJ databases">
        <title>Comparative genomics of Bacillus thuringiensis reveals a path to pathogens against multiple invertebrate hosts.</title>
        <authorList>
            <person name="Zheng J."/>
            <person name="Gao Q."/>
            <person name="Liu H."/>
            <person name="Peng D."/>
            <person name="Ruan L."/>
            <person name="Sun M."/>
        </authorList>
    </citation>
    <scope>NUCLEOTIDE SEQUENCE [LARGE SCALE GENOMIC DNA]</scope>
    <source>
        <strain evidence="1">BGSC 4BW1</strain>
    </source>
</reference>
<name>A0A9X6LHT6_BACTU</name>
<comment type="caution">
    <text evidence="1">The sequence shown here is derived from an EMBL/GenBank/DDBJ whole genome shotgun (WGS) entry which is preliminary data.</text>
</comment>
<evidence type="ECO:0000313" key="1">
    <source>
        <dbReference type="EMBL" id="OUB47118.1"/>
    </source>
</evidence>
<protein>
    <submittedName>
        <fullName evidence="1">Uncharacterized protein</fullName>
    </submittedName>
</protein>
<dbReference type="Proteomes" id="UP000195120">
    <property type="component" value="Unassembled WGS sequence"/>
</dbReference>
<dbReference type="EMBL" id="MOOP01000095">
    <property type="protein sequence ID" value="OUB47118.1"/>
    <property type="molecule type" value="Genomic_DNA"/>
</dbReference>
<organism evidence="1 2">
    <name type="scientific">Bacillus thuringiensis serovar iberica</name>
    <dbReference type="NCBI Taxonomy" id="180866"/>
    <lineage>
        <taxon>Bacteria</taxon>
        <taxon>Bacillati</taxon>
        <taxon>Bacillota</taxon>
        <taxon>Bacilli</taxon>
        <taxon>Bacillales</taxon>
        <taxon>Bacillaceae</taxon>
        <taxon>Bacillus</taxon>
        <taxon>Bacillus cereus group</taxon>
    </lineage>
</organism>
<proteinExistence type="predicted"/>
<accession>A0A9X6LHT6</accession>
<dbReference type="RefSeq" id="WP_000947381.1">
    <property type="nucleotide sequence ID" value="NZ_MOOP01000095.1"/>
</dbReference>